<dbReference type="InterPro" id="IPR007419">
    <property type="entry name" value="BFD-like_2Fe2S-bd_dom"/>
</dbReference>
<reference evidence="2 3" key="1">
    <citation type="journal article" date="2013" name="ISME J.">
        <title>A metabolic model for members of the genus Tetrasphaera involved in enhanced biological phosphorus removal.</title>
        <authorList>
            <person name="Kristiansen R."/>
            <person name="Nguyen H.T.T."/>
            <person name="Saunders A.M."/>
            <person name="Nielsen J.L."/>
            <person name="Wimmer R."/>
            <person name="Le V.Q."/>
            <person name="McIlroy S.J."/>
            <person name="Petrovski S."/>
            <person name="Seviour R.J."/>
            <person name="Calteau A."/>
            <person name="Nielsen K.L."/>
            <person name="Nielsen P.H."/>
        </authorList>
    </citation>
    <scope>NUCLEOTIDE SEQUENCE [LARGE SCALE GENOMIC DNA]</scope>
    <source>
        <strain evidence="2 3">T1-X7</strain>
    </source>
</reference>
<feature type="domain" description="BFD-like [2Fe-2S]-binding" evidence="1">
    <location>
        <begin position="2"/>
        <end position="49"/>
    </location>
</feature>
<sequence>MIVCHCEVVRCSDIRDAADMGACTVNAVCGATGAARDCGGCVFTVKRVLCEHLAAQDAAEPVVREVAS</sequence>
<keyword evidence="3" id="KW-1185">Reference proteome</keyword>
<evidence type="ECO:0000313" key="3">
    <source>
        <dbReference type="Proteomes" id="UP000035721"/>
    </source>
</evidence>
<dbReference type="Pfam" id="PF04324">
    <property type="entry name" value="Fer2_BFD"/>
    <property type="match status" value="1"/>
</dbReference>
<organism evidence="2 3">
    <name type="scientific">Nostocoides japonicum T1-X7</name>
    <dbReference type="NCBI Taxonomy" id="1194083"/>
    <lineage>
        <taxon>Bacteria</taxon>
        <taxon>Bacillati</taxon>
        <taxon>Actinomycetota</taxon>
        <taxon>Actinomycetes</taxon>
        <taxon>Micrococcales</taxon>
        <taxon>Intrasporangiaceae</taxon>
        <taxon>Nostocoides</taxon>
    </lineage>
</organism>
<accession>A0A077LZV9</accession>
<protein>
    <recommendedName>
        <fullName evidence="1">BFD-like [2Fe-2S]-binding domain-containing protein</fullName>
    </recommendedName>
</protein>
<proteinExistence type="predicted"/>
<name>A0A077LZV9_9MICO</name>
<dbReference type="RefSeq" id="WP_048551441.1">
    <property type="nucleotide sequence ID" value="NZ_HF570958.1"/>
</dbReference>
<gene>
    <name evidence="2" type="ORF">BN12_470008</name>
</gene>
<dbReference type="InterPro" id="IPR041854">
    <property type="entry name" value="BFD-like_2Fe2S-bd_dom_sf"/>
</dbReference>
<dbReference type="AlphaFoldDB" id="A0A077LZV9"/>
<evidence type="ECO:0000313" key="2">
    <source>
        <dbReference type="EMBL" id="CCH79538.1"/>
    </source>
</evidence>
<dbReference type="Gene3D" id="1.10.10.1100">
    <property type="entry name" value="BFD-like [2Fe-2S]-binding domain"/>
    <property type="match status" value="1"/>
</dbReference>
<dbReference type="Proteomes" id="UP000035721">
    <property type="component" value="Unassembled WGS sequence"/>
</dbReference>
<evidence type="ECO:0000259" key="1">
    <source>
        <dbReference type="Pfam" id="PF04324"/>
    </source>
</evidence>
<dbReference type="EMBL" id="CAJB01000378">
    <property type="protein sequence ID" value="CCH79538.1"/>
    <property type="molecule type" value="Genomic_DNA"/>
</dbReference>
<dbReference type="OrthoDB" id="9815350at2"/>
<comment type="caution">
    <text evidence="2">The sequence shown here is derived from an EMBL/GenBank/DDBJ whole genome shotgun (WGS) entry which is preliminary data.</text>
</comment>